<feature type="compositionally biased region" description="Basic residues" evidence="1">
    <location>
        <begin position="1"/>
        <end position="12"/>
    </location>
</feature>
<evidence type="ECO:0000313" key="2">
    <source>
        <dbReference type="EMBL" id="WVZ98878.1"/>
    </source>
</evidence>
<protein>
    <submittedName>
        <fullName evidence="2">Uncharacterized protein</fullName>
    </submittedName>
</protein>
<reference evidence="2 3" key="1">
    <citation type="submission" date="2024-02" db="EMBL/GenBank/DDBJ databases">
        <title>High-quality chromosome-scale genome assembly of Pensacola bahiagrass (Paspalum notatum Flugge var. saurae).</title>
        <authorList>
            <person name="Vega J.M."/>
            <person name="Podio M."/>
            <person name="Orjuela J."/>
            <person name="Siena L.A."/>
            <person name="Pessino S.C."/>
            <person name="Combes M.C."/>
            <person name="Mariac C."/>
            <person name="Albertini E."/>
            <person name="Pupilli F."/>
            <person name="Ortiz J.P.A."/>
            <person name="Leblanc O."/>
        </authorList>
    </citation>
    <scope>NUCLEOTIDE SEQUENCE [LARGE SCALE GENOMIC DNA]</scope>
    <source>
        <strain evidence="2">R1</strain>
        <tissue evidence="2">Leaf</tissue>
    </source>
</reference>
<organism evidence="2 3">
    <name type="scientific">Paspalum notatum var. saurae</name>
    <dbReference type="NCBI Taxonomy" id="547442"/>
    <lineage>
        <taxon>Eukaryota</taxon>
        <taxon>Viridiplantae</taxon>
        <taxon>Streptophyta</taxon>
        <taxon>Embryophyta</taxon>
        <taxon>Tracheophyta</taxon>
        <taxon>Spermatophyta</taxon>
        <taxon>Magnoliopsida</taxon>
        <taxon>Liliopsida</taxon>
        <taxon>Poales</taxon>
        <taxon>Poaceae</taxon>
        <taxon>PACMAD clade</taxon>
        <taxon>Panicoideae</taxon>
        <taxon>Andropogonodae</taxon>
        <taxon>Paspaleae</taxon>
        <taxon>Paspalinae</taxon>
        <taxon>Paspalum</taxon>
    </lineage>
</organism>
<gene>
    <name evidence="2" type="ORF">U9M48_044253</name>
</gene>
<evidence type="ECO:0000256" key="1">
    <source>
        <dbReference type="SAM" id="MobiDB-lite"/>
    </source>
</evidence>
<dbReference type="Proteomes" id="UP001341281">
    <property type="component" value="Chromosome 10"/>
</dbReference>
<dbReference type="AlphaFoldDB" id="A0AAQ3XHB0"/>
<feature type="region of interest" description="Disordered" evidence="1">
    <location>
        <begin position="1"/>
        <end position="49"/>
    </location>
</feature>
<dbReference type="EMBL" id="CP144754">
    <property type="protein sequence ID" value="WVZ98878.1"/>
    <property type="molecule type" value="Genomic_DNA"/>
</dbReference>
<proteinExistence type="predicted"/>
<sequence length="160" mass="19592">MRPPSRHFRHRSNRPDSLPWQYPHNRHHARQQSQHPAPPRASLHHFPEPTPLVIPGITAGTSLARISMRLEACARRLQQMLAEHALWMAHHRAKQRARHEQWLRYHRAQQLEYQRIRQMAYLRHPWLVRHQHRQQEHKNARYWALRRRVMQQQGGPRQRR</sequence>
<name>A0AAQ3XHB0_PASNO</name>
<accession>A0AAQ3XHB0</accession>
<evidence type="ECO:0000313" key="3">
    <source>
        <dbReference type="Proteomes" id="UP001341281"/>
    </source>
</evidence>
<keyword evidence="3" id="KW-1185">Reference proteome</keyword>